<dbReference type="PANTHER" id="PTHR24412:SF441">
    <property type="entry name" value="KELCH-LIKE PROTEIN 28"/>
    <property type="match status" value="1"/>
</dbReference>
<organism evidence="3 4">
    <name type="scientific">Faecalibacterium prausnitzii</name>
    <dbReference type="NCBI Taxonomy" id="853"/>
    <lineage>
        <taxon>Bacteria</taxon>
        <taxon>Bacillati</taxon>
        <taxon>Bacillota</taxon>
        <taxon>Clostridia</taxon>
        <taxon>Eubacteriales</taxon>
        <taxon>Oscillospiraceae</taxon>
        <taxon>Faecalibacterium</taxon>
    </lineage>
</organism>
<dbReference type="EMBL" id="QVER01000048">
    <property type="protein sequence ID" value="RGB83561.1"/>
    <property type="molecule type" value="Genomic_DNA"/>
</dbReference>
<dbReference type="SUPFAM" id="SSF117281">
    <property type="entry name" value="Kelch motif"/>
    <property type="match status" value="1"/>
</dbReference>
<comment type="caution">
    <text evidence="3">The sequence shown here is derived from an EMBL/GenBank/DDBJ whole genome shotgun (WGS) entry which is preliminary data.</text>
</comment>
<keyword evidence="2" id="KW-0677">Repeat</keyword>
<dbReference type="InterPro" id="IPR015915">
    <property type="entry name" value="Kelch-typ_b-propeller"/>
</dbReference>
<gene>
    <name evidence="3" type="ORF">DWZ46_14705</name>
</gene>
<proteinExistence type="predicted"/>
<evidence type="ECO:0000313" key="4">
    <source>
        <dbReference type="Proteomes" id="UP000260991"/>
    </source>
</evidence>
<dbReference type="Gene3D" id="2.120.10.80">
    <property type="entry name" value="Kelch-type beta propeller"/>
    <property type="match status" value="1"/>
</dbReference>
<sequence>MYIGVGGKARLCYSAELEKVGMATALSTTRYDMRAATVGKYALFAGGYISKSSFGYSVSSSVDAYNTSLTKSTPTELSCKRCGHAAASVGGYALFAGGASSYNLLGFYENLVSAVDAYDASLTRSAAHIIGATVAIGGAAVGNYALFAGGTVYSQINEDNVTSDVLAYDPSLTFTTAPWLSVARANVKGASAGNYALFAGGRADGFCTTVDAYNASLTRTTATALSSTKNNSAAATVGNHAIFVGNTASADIYDASLTKTSAAILSTARTGLAATTVGDYAIFSGGGVADFCDASLTRSSIGTSMTGYDMGAATIGDYALFAGGHSGEKSDTAYDSVEVYTA</sequence>
<accession>A0A3E2TUK7</accession>
<keyword evidence="1" id="KW-0880">Kelch repeat</keyword>
<evidence type="ECO:0000313" key="3">
    <source>
        <dbReference type="EMBL" id="RGB83561.1"/>
    </source>
</evidence>
<dbReference type="PANTHER" id="PTHR24412">
    <property type="entry name" value="KELCH PROTEIN"/>
    <property type="match status" value="1"/>
</dbReference>
<name>A0A3E2TUK7_9FIRM</name>
<protein>
    <submittedName>
        <fullName evidence="3">Uncharacterized protein</fullName>
    </submittedName>
</protein>
<evidence type="ECO:0000256" key="2">
    <source>
        <dbReference type="ARBA" id="ARBA00022737"/>
    </source>
</evidence>
<dbReference type="Proteomes" id="UP000260991">
    <property type="component" value="Unassembled WGS sequence"/>
</dbReference>
<evidence type="ECO:0000256" key="1">
    <source>
        <dbReference type="ARBA" id="ARBA00022441"/>
    </source>
</evidence>
<dbReference type="AlphaFoldDB" id="A0A3E2TUK7"/>
<reference evidence="3 4" key="1">
    <citation type="submission" date="2018-08" db="EMBL/GenBank/DDBJ databases">
        <title>A genome reference for cultivated species of the human gut microbiota.</title>
        <authorList>
            <person name="Zou Y."/>
            <person name="Xue W."/>
            <person name="Luo G."/>
        </authorList>
    </citation>
    <scope>NUCLEOTIDE SEQUENCE [LARGE SCALE GENOMIC DNA]</scope>
    <source>
        <strain evidence="3 4">AF32-8AC</strain>
    </source>
</reference>